<dbReference type="GO" id="GO:0005774">
    <property type="term" value="C:vacuolar membrane"/>
    <property type="evidence" value="ECO:0007669"/>
    <property type="project" value="TreeGrafter"/>
</dbReference>
<dbReference type="GO" id="GO:0016192">
    <property type="term" value="P:vesicle-mediated transport"/>
    <property type="evidence" value="ECO:0007669"/>
    <property type="project" value="UniProtKB-KW"/>
</dbReference>
<evidence type="ECO:0000313" key="12">
    <source>
        <dbReference type="WBParaSite" id="BXY_0399700.1"/>
    </source>
</evidence>
<dbReference type="Proteomes" id="UP000095284">
    <property type="component" value="Unplaced"/>
</dbReference>
<keyword evidence="5" id="KW-0653">Protein transport</keyword>
<protein>
    <recommendedName>
        <fullName evidence="7">Gamma-soluble NSF attachment protein</fullName>
    </recommendedName>
    <alternativeName>
        <fullName evidence="8">N-ethylmaleimide-sensitive factor attachment protein gamma</fullName>
    </alternativeName>
</protein>
<gene>
    <name evidence="9" type="ORF">BXYJ_LOCUS11451</name>
</gene>
<evidence type="ECO:0000256" key="7">
    <source>
        <dbReference type="ARBA" id="ARBA00040047"/>
    </source>
</evidence>
<evidence type="ECO:0000256" key="8">
    <source>
        <dbReference type="ARBA" id="ARBA00042485"/>
    </source>
</evidence>
<evidence type="ECO:0000256" key="6">
    <source>
        <dbReference type="ARBA" id="ARBA00023136"/>
    </source>
</evidence>
<reference evidence="9" key="2">
    <citation type="submission" date="2020-09" db="EMBL/GenBank/DDBJ databases">
        <authorList>
            <person name="Kikuchi T."/>
        </authorList>
    </citation>
    <scope>NUCLEOTIDE SEQUENCE</scope>
    <source>
        <strain evidence="9">Ka4C1</strain>
    </source>
</reference>
<dbReference type="GO" id="GO:0019905">
    <property type="term" value="F:syntaxin binding"/>
    <property type="evidence" value="ECO:0007669"/>
    <property type="project" value="TreeGrafter"/>
</dbReference>
<keyword evidence="6" id="KW-0472">Membrane</keyword>
<keyword evidence="3" id="KW-0813">Transport</keyword>
<dbReference type="GO" id="GO:0005483">
    <property type="term" value="F:soluble NSF attachment protein activity"/>
    <property type="evidence" value="ECO:0007669"/>
    <property type="project" value="TreeGrafter"/>
</dbReference>
<comment type="similarity">
    <text evidence="2">Belongs to the SNAP family.</text>
</comment>
<dbReference type="SMR" id="A0A1I7RTE2"/>
<dbReference type="InterPro" id="IPR011990">
    <property type="entry name" value="TPR-like_helical_dom_sf"/>
</dbReference>
<organism evidence="10 12">
    <name type="scientific">Bursaphelenchus xylophilus</name>
    <name type="common">Pinewood nematode worm</name>
    <name type="synonym">Aphelenchoides xylophilus</name>
    <dbReference type="NCBI Taxonomy" id="6326"/>
    <lineage>
        <taxon>Eukaryota</taxon>
        <taxon>Metazoa</taxon>
        <taxon>Ecdysozoa</taxon>
        <taxon>Nematoda</taxon>
        <taxon>Chromadorea</taxon>
        <taxon>Rhabditida</taxon>
        <taxon>Tylenchina</taxon>
        <taxon>Tylenchomorpha</taxon>
        <taxon>Aphelenchoidea</taxon>
        <taxon>Aphelenchoididae</taxon>
        <taxon>Bursaphelenchus</taxon>
    </lineage>
</organism>
<evidence type="ECO:0000256" key="5">
    <source>
        <dbReference type="ARBA" id="ARBA00022927"/>
    </source>
</evidence>
<evidence type="ECO:0000256" key="3">
    <source>
        <dbReference type="ARBA" id="ARBA00022448"/>
    </source>
</evidence>
<dbReference type="PANTHER" id="PTHR13768:SF2">
    <property type="entry name" value="GAMMA-SOLUBLE NSF ATTACHMENT PROTEIN"/>
    <property type="match status" value="1"/>
</dbReference>
<dbReference type="Pfam" id="PF14938">
    <property type="entry name" value="SNAP"/>
    <property type="match status" value="1"/>
</dbReference>
<keyword evidence="4" id="KW-0931">ER-Golgi transport</keyword>
<evidence type="ECO:0000313" key="11">
    <source>
        <dbReference type="Proteomes" id="UP000659654"/>
    </source>
</evidence>
<dbReference type="GO" id="GO:0031201">
    <property type="term" value="C:SNARE complex"/>
    <property type="evidence" value="ECO:0007669"/>
    <property type="project" value="TreeGrafter"/>
</dbReference>
<keyword evidence="11" id="KW-1185">Reference proteome</keyword>
<sequence length="297" mass="33376">MSDDSRIKEAQQCIQKAEKLLKTSIWQLKTKPEYDLAAYEFDRAAICYKNAGDLNKAVEMYLKSAECHHNNHNKFHEAKSKEQAAMMAKDGNLIDKASQLFEESALLYLDANSWDTACQVIEKAGKILEGVDLEKACALYEKGIKIVIEADRSKSVISLSQRLIGLLLRQKKYSQALKVSRDLVETLKEIDNGKIGMIGLGMVIISLLNGDSIAARQCLGWLQEDEKFALENQAGQALIVRYEKGDNEGIQEVLKSGVIRAMDNHYLRIIKDLRAPESEFGEDFAQANGEDDEEDLR</sequence>
<dbReference type="eggNOG" id="KOG1585">
    <property type="taxonomic scope" value="Eukaryota"/>
</dbReference>
<dbReference type="EMBL" id="CAJFDI010000005">
    <property type="protein sequence ID" value="CAD5231355.1"/>
    <property type="molecule type" value="Genomic_DNA"/>
</dbReference>
<dbReference type="AlphaFoldDB" id="A0A1I7RTE2"/>
<dbReference type="PANTHER" id="PTHR13768">
    <property type="entry name" value="SOLUBLE NSF ATTACHMENT PROTEIN SNAP"/>
    <property type="match status" value="1"/>
</dbReference>
<dbReference type="GO" id="GO:0006886">
    <property type="term" value="P:intracellular protein transport"/>
    <property type="evidence" value="ECO:0007669"/>
    <property type="project" value="InterPro"/>
</dbReference>
<evidence type="ECO:0000256" key="1">
    <source>
        <dbReference type="ARBA" id="ARBA00004170"/>
    </source>
</evidence>
<dbReference type="Gene3D" id="1.25.40.10">
    <property type="entry name" value="Tetratricopeptide repeat domain"/>
    <property type="match status" value="1"/>
</dbReference>
<dbReference type="SUPFAM" id="SSF48452">
    <property type="entry name" value="TPR-like"/>
    <property type="match status" value="1"/>
</dbReference>
<evidence type="ECO:0000313" key="9">
    <source>
        <dbReference type="EMBL" id="CAD5231355.1"/>
    </source>
</evidence>
<dbReference type="WBParaSite" id="BXY_0399700.1">
    <property type="protein sequence ID" value="BXY_0399700.1"/>
    <property type="gene ID" value="BXY_0399700"/>
</dbReference>
<dbReference type="InterPro" id="IPR000744">
    <property type="entry name" value="NSF_attach"/>
</dbReference>
<dbReference type="EMBL" id="CAJFCV020000005">
    <property type="protein sequence ID" value="CAG9122485.1"/>
    <property type="molecule type" value="Genomic_DNA"/>
</dbReference>
<evidence type="ECO:0000256" key="4">
    <source>
        <dbReference type="ARBA" id="ARBA00022892"/>
    </source>
</evidence>
<name>A0A1I7RTE2_BURXY</name>
<accession>A0A1I7RTE2</accession>
<dbReference type="Proteomes" id="UP000582659">
    <property type="component" value="Unassembled WGS sequence"/>
</dbReference>
<dbReference type="OrthoDB" id="26569at2759"/>
<comment type="subcellular location">
    <subcellularLocation>
        <location evidence="1">Membrane</location>
        <topology evidence="1">Peripheral membrane protein</topology>
    </subcellularLocation>
</comment>
<dbReference type="Proteomes" id="UP000659654">
    <property type="component" value="Unassembled WGS sequence"/>
</dbReference>
<evidence type="ECO:0000313" key="10">
    <source>
        <dbReference type="Proteomes" id="UP000095284"/>
    </source>
</evidence>
<evidence type="ECO:0000256" key="2">
    <source>
        <dbReference type="ARBA" id="ARBA00010050"/>
    </source>
</evidence>
<reference evidence="12" key="1">
    <citation type="submission" date="2016-11" db="UniProtKB">
        <authorList>
            <consortium name="WormBaseParasite"/>
        </authorList>
    </citation>
    <scope>IDENTIFICATION</scope>
</reference>
<proteinExistence type="inferred from homology"/>